<dbReference type="InterPro" id="IPR013216">
    <property type="entry name" value="Methyltransf_11"/>
</dbReference>
<evidence type="ECO:0000256" key="1">
    <source>
        <dbReference type="ARBA" id="ARBA00022603"/>
    </source>
</evidence>
<dbReference type="InterPro" id="IPR014369">
    <property type="entry name" value="Gly/Sar_N_MeTrfase"/>
</dbReference>
<dbReference type="GO" id="GO:0016594">
    <property type="term" value="F:glycine binding"/>
    <property type="evidence" value="ECO:0007669"/>
    <property type="project" value="TreeGrafter"/>
</dbReference>
<dbReference type="GO" id="GO:0046498">
    <property type="term" value="P:S-adenosylhomocysteine metabolic process"/>
    <property type="evidence" value="ECO:0007669"/>
    <property type="project" value="TreeGrafter"/>
</dbReference>
<dbReference type="eggNOG" id="COG2890">
    <property type="taxonomic scope" value="Bacteria"/>
</dbReference>
<dbReference type="RefSeq" id="WP_037263163.1">
    <property type="nucleotide sequence ID" value="NZ_JALZ01000012.1"/>
</dbReference>
<dbReference type="PATRIC" id="fig|1449350.3.peg.2595"/>
<dbReference type="Pfam" id="PF08241">
    <property type="entry name" value="Methyltransf_11"/>
    <property type="match status" value="1"/>
</dbReference>
<dbReference type="Gene3D" id="3.40.50.150">
    <property type="entry name" value="Vaccinia Virus protein VP39"/>
    <property type="match status" value="2"/>
</dbReference>
<dbReference type="Pfam" id="PF13649">
    <property type="entry name" value="Methyltransf_25"/>
    <property type="match status" value="1"/>
</dbReference>
<accession>X7EGR9</accession>
<evidence type="ECO:0000313" key="8">
    <source>
        <dbReference type="Proteomes" id="UP000022447"/>
    </source>
</evidence>
<dbReference type="GO" id="GO:1901052">
    <property type="term" value="P:sarcosine metabolic process"/>
    <property type="evidence" value="ECO:0007669"/>
    <property type="project" value="TreeGrafter"/>
</dbReference>
<evidence type="ECO:0000313" key="7">
    <source>
        <dbReference type="EMBL" id="ETX14303.1"/>
    </source>
</evidence>
<dbReference type="FunFam" id="3.40.50.150:FF:000461">
    <property type="entry name" value="Sarcosine/dimethylglycine N-methyltransferase"/>
    <property type="match status" value="1"/>
</dbReference>
<dbReference type="GO" id="GO:0005829">
    <property type="term" value="C:cytosol"/>
    <property type="evidence" value="ECO:0007669"/>
    <property type="project" value="TreeGrafter"/>
</dbReference>
<evidence type="ECO:0000256" key="4">
    <source>
        <dbReference type="ARBA" id="ARBA00060542"/>
    </source>
</evidence>
<dbReference type="Proteomes" id="UP000022447">
    <property type="component" value="Unassembled WGS sequence"/>
</dbReference>
<gene>
    <name evidence="7" type="ORF">OCH239_04425</name>
</gene>
<dbReference type="GO" id="GO:0006730">
    <property type="term" value="P:one-carbon metabolic process"/>
    <property type="evidence" value="ECO:0007669"/>
    <property type="project" value="TreeGrafter"/>
</dbReference>
<name>X7EGR9_9RHOB</name>
<organism evidence="7 8">
    <name type="scientific">Roseivivax halodurans JCM 10272</name>
    <dbReference type="NCBI Taxonomy" id="1449350"/>
    <lineage>
        <taxon>Bacteria</taxon>
        <taxon>Pseudomonadati</taxon>
        <taxon>Pseudomonadota</taxon>
        <taxon>Alphaproteobacteria</taxon>
        <taxon>Rhodobacterales</taxon>
        <taxon>Roseobacteraceae</taxon>
        <taxon>Roseivivax</taxon>
    </lineage>
</organism>
<protein>
    <submittedName>
        <fullName evidence="7">SAM-dependent methyltransferase</fullName>
    </submittedName>
</protein>
<dbReference type="PANTHER" id="PTHR16458:SF2">
    <property type="entry name" value="GLYCINE N-METHYLTRANSFERASE"/>
    <property type="match status" value="1"/>
</dbReference>
<dbReference type="GO" id="GO:0052729">
    <property type="term" value="F:dimethylglycine N-methyltransferase activity"/>
    <property type="evidence" value="ECO:0007669"/>
    <property type="project" value="UniProtKB-ARBA"/>
</dbReference>
<comment type="caution">
    <text evidence="7">The sequence shown here is derived from an EMBL/GenBank/DDBJ whole genome shotgun (WGS) entry which is preliminary data.</text>
</comment>
<dbReference type="GO" id="GO:0019286">
    <property type="term" value="P:glycine betaine biosynthetic process from glycine"/>
    <property type="evidence" value="ECO:0007669"/>
    <property type="project" value="UniProtKB-ARBA"/>
</dbReference>
<dbReference type="PANTHER" id="PTHR16458">
    <property type="entry name" value="GLYCINE N-METHYLTRANSFERASE"/>
    <property type="match status" value="1"/>
</dbReference>
<dbReference type="STRING" id="1449350.OCH239_04425"/>
<comment type="pathway">
    <text evidence="4">Amine and polyamine biosynthesis; betaine biosynthesis via glycine pathway; betaine from glycine: step 3/3.</text>
</comment>
<evidence type="ECO:0000256" key="2">
    <source>
        <dbReference type="ARBA" id="ARBA00022679"/>
    </source>
</evidence>
<evidence type="ECO:0000259" key="5">
    <source>
        <dbReference type="Pfam" id="PF08241"/>
    </source>
</evidence>
<dbReference type="PROSITE" id="PS51600">
    <property type="entry name" value="SAM_GNMT"/>
    <property type="match status" value="1"/>
</dbReference>
<feature type="domain" description="Methyltransferase" evidence="6">
    <location>
        <begin position="73"/>
        <end position="170"/>
    </location>
</feature>
<dbReference type="SUPFAM" id="SSF53335">
    <property type="entry name" value="S-adenosyl-L-methionine-dependent methyltransferases"/>
    <property type="match status" value="2"/>
</dbReference>
<dbReference type="GO" id="GO:0046500">
    <property type="term" value="P:S-adenosylmethionine metabolic process"/>
    <property type="evidence" value="ECO:0007669"/>
    <property type="project" value="TreeGrafter"/>
</dbReference>
<dbReference type="GO" id="GO:0017174">
    <property type="term" value="F:glycine N-methyltransferase activity"/>
    <property type="evidence" value="ECO:0007669"/>
    <property type="project" value="InterPro"/>
</dbReference>
<dbReference type="InterPro" id="IPR041698">
    <property type="entry name" value="Methyltransf_25"/>
</dbReference>
<dbReference type="GO" id="GO:0032259">
    <property type="term" value="P:methylation"/>
    <property type="evidence" value="ECO:0007669"/>
    <property type="project" value="UniProtKB-KW"/>
</dbReference>
<keyword evidence="3" id="KW-0949">S-adenosyl-L-methionine</keyword>
<evidence type="ECO:0000256" key="3">
    <source>
        <dbReference type="ARBA" id="ARBA00022691"/>
    </source>
</evidence>
<proteinExistence type="predicted"/>
<dbReference type="AlphaFoldDB" id="X7EGR9"/>
<dbReference type="InterPro" id="IPR029063">
    <property type="entry name" value="SAM-dependent_MTases_sf"/>
</dbReference>
<dbReference type="CDD" id="cd02440">
    <property type="entry name" value="AdoMet_MTases"/>
    <property type="match status" value="2"/>
</dbReference>
<dbReference type="GO" id="GO:0051289">
    <property type="term" value="P:protein homotetramerization"/>
    <property type="evidence" value="ECO:0007669"/>
    <property type="project" value="TreeGrafter"/>
</dbReference>
<keyword evidence="1 7" id="KW-0489">Methyltransferase</keyword>
<dbReference type="GO" id="GO:0042802">
    <property type="term" value="F:identical protein binding"/>
    <property type="evidence" value="ECO:0007669"/>
    <property type="project" value="TreeGrafter"/>
</dbReference>
<sequence length="563" mass="64085">MTDAARNTNFELDLDAQTYGQDPLEDRDTDLYRGEYVMAFVEKWDELIDWRGRAEAEGQFFIDILRARGKETVLDVAAGTGFHSVRLIEAGFNVTTADGSAAMLAKAFQNGQERGHILKTVQADWRWLNRDIQGKYDAIICLGNSFTHLHEEQDRRRALAEFYAALKHDGILILDQRNYDAMIDHGFSSKHRYYYCGDRISAVPDHVDEGLCRMRYSFPDGEEYTLNMCPIRKSYMRRLLSEAGFARVRTYGDFQETYAEDEPDFFIHVCEKSTMHMVRWGGGQREAGEADVRDVAEDYYDSDDADTFYSLVWGGQDLHIGCYNSTRDIRTASDVTIDRMVEVLPTITADTRILDIGAGYGGAMRKVVKENGGTATCLNISEIQNDTNRLRNRQQGFSDRIDVIHGVFEDIPEPASSFDVVWSQDAILHSDQRETVLREVWRVLKPGGHFVFTDPMQSDDADPGQLQPVYDRLQLNSLGSPGFYQRAAQEIGFKLVAWDEMTTQLRTHYDRVRDELLGNYDTLKDSGASTAYLDKMAVGLENWVRAADAGNLSWGIHVFRKPE</sequence>
<keyword evidence="2 7" id="KW-0808">Transferase</keyword>
<reference evidence="7 8" key="1">
    <citation type="submission" date="2014-01" db="EMBL/GenBank/DDBJ databases">
        <title>Roseivivax halodurans JCM 10272 Genome Sequencing.</title>
        <authorList>
            <person name="Lai Q."/>
            <person name="Li G."/>
            <person name="Shao Z."/>
        </authorList>
    </citation>
    <scope>NUCLEOTIDE SEQUENCE [LARGE SCALE GENOMIC DNA]</scope>
    <source>
        <strain evidence="7 8">JCM 10272</strain>
    </source>
</reference>
<dbReference type="GO" id="GO:0006111">
    <property type="term" value="P:regulation of gluconeogenesis"/>
    <property type="evidence" value="ECO:0007669"/>
    <property type="project" value="TreeGrafter"/>
</dbReference>
<feature type="domain" description="Methyltransferase type 11" evidence="5">
    <location>
        <begin position="354"/>
        <end position="452"/>
    </location>
</feature>
<dbReference type="EMBL" id="JALZ01000012">
    <property type="protein sequence ID" value="ETX14303.1"/>
    <property type="molecule type" value="Genomic_DNA"/>
</dbReference>
<dbReference type="GO" id="GO:1904047">
    <property type="term" value="F:S-adenosyl-L-methionine binding"/>
    <property type="evidence" value="ECO:0007669"/>
    <property type="project" value="TreeGrafter"/>
</dbReference>
<keyword evidence="8" id="KW-1185">Reference proteome</keyword>
<dbReference type="eggNOG" id="COG2226">
    <property type="taxonomic scope" value="Bacteria"/>
</dbReference>
<evidence type="ECO:0000259" key="6">
    <source>
        <dbReference type="Pfam" id="PF13649"/>
    </source>
</evidence>
<dbReference type="Gene3D" id="3.30.46.10">
    <property type="entry name" value="Glycine N-methyltransferase, chain A, domain 1"/>
    <property type="match status" value="1"/>
</dbReference>